<dbReference type="InterPro" id="IPR012309">
    <property type="entry name" value="DNA_ligase_ATP-dep_C"/>
</dbReference>
<feature type="domain" description="DNA ligase ATP-dependent C-terminal" evidence="2">
    <location>
        <begin position="18"/>
        <end position="86"/>
    </location>
</feature>
<protein>
    <recommendedName>
        <fullName evidence="1">DNA ligase (ATP)</fullName>
        <ecNumber evidence="1">6.5.1.1</ecNumber>
    </recommendedName>
</protein>
<reference evidence="3 4" key="1">
    <citation type="journal article" date="2014" name="Syst. Appl. Microbiol.">
        <title>Microsymbionts of Phaseolus vulgaris in acid and alkaline soils of Mexico.</title>
        <authorList>
            <person name="Verastegui-Valdes M.M."/>
            <person name="Zhang Y.J."/>
            <person name="Rivera-Orduna F.N."/>
            <person name="Cheng H.P."/>
            <person name="Sui X.H."/>
            <person name="Wang E.T."/>
        </authorList>
    </citation>
    <scope>NUCLEOTIDE SEQUENCE [LARGE SCALE GENOMIC DNA]</scope>
    <source>
        <strain evidence="3 4">FG01</strain>
    </source>
</reference>
<evidence type="ECO:0000313" key="3">
    <source>
        <dbReference type="EMBL" id="POH32543.1"/>
    </source>
</evidence>
<dbReference type="Proteomes" id="UP000237511">
    <property type="component" value="Unassembled WGS sequence"/>
</dbReference>
<evidence type="ECO:0000259" key="2">
    <source>
        <dbReference type="Pfam" id="PF04679"/>
    </source>
</evidence>
<dbReference type="EC" id="6.5.1.1" evidence="1"/>
<dbReference type="GO" id="GO:0006281">
    <property type="term" value="P:DNA repair"/>
    <property type="evidence" value="ECO:0007669"/>
    <property type="project" value="InterPro"/>
</dbReference>
<proteinExistence type="predicted"/>
<evidence type="ECO:0000256" key="1">
    <source>
        <dbReference type="ARBA" id="ARBA00012727"/>
    </source>
</evidence>
<dbReference type="InterPro" id="IPR012340">
    <property type="entry name" value="NA-bd_OB-fold"/>
</dbReference>
<dbReference type="AlphaFoldDB" id="A0A2S3YNP2"/>
<accession>A0A2S3YNP2</accession>
<organism evidence="3 4">
    <name type="scientific">Sinorhizobium americanum</name>
    <dbReference type="NCBI Taxonomy" id="194963"/>
    <lineage>
        <taxon>Bacteria</taxon>
        <taxon>Pseudomonadati</taxon>
        <taxon>Pseudomonadota</taxon>
        <taxon>Alphaproteobacteria</taxon>
        <taxon>Hyphomicrobiales</taxon>
        <taxon>Rhizobiaceae</taxon>
        <taxon>Sinorhizobium/Ensifer group</taxon>
        <taxon>Sinorhizobium</taxon>
    </lineage>
</organism>
<gene>
    <name evidence="3" type="ORF">ATY31_11395</name>
</gene>
<dbReference type="Gene3D" id="2.40.50.140">
    <property type="entry name" value="Nucleic acid-binding proteins"/>
    <property type="match status" value="1"/>
</dbReference>
<dbReference type="GO" id="GO:0006310">
    <property type="term" value="P:DNA recombination"/>
    <property type="evidence" value="ECO:0007669"/>
    <property type="project" value="InterPro"/>
</dbReference>
<dbReference type="GO" id="GO:0003910">
    <property type="term" value="F:DNA ligase (ATP) activity"/>
    <property type="evidence" value="ECO:0007669"/>
    <property type="project" value="UniProtKB-EC"/>
</dbReference>
<dbReference type="EMBL" id="LODU01000025">
    <property type="protein sequence ID" value="POH32543.1"/>
    <property type="molecule type" value="Genomic_DNA"/>
</dbReference>
<sequence>MRSDSFVIVGFEPPTVPGAIGRPLLAARRRGGLVYVGGCATGWTCAESAKLRELLEAIRTDSPAVNLKKKRAVFVEPVLVAAAESRATENRSRKPE</sequence>
<dbReference type="SUPFAM" id="SSF50249">
    <property type="entry name" value="Nucleic acid-binding proteins"/>
    <property type="match status" value="1"/>
</dbReference>
<comment type="caution">
    <text evidence="3">The sequence shown here is derived from an EMBL/GenBank/DDBJ whole genome shotgun (WGS) entry which is preliminary data.</text>
</comment>
<evidence type="ECO:0000313" key="4">
    <source>
        <dbReference type="Proteomes" id="UP000237511"/>
    </source>
</evidence>
<dbReference type="Pfam" id="PF04679">
    <property type="entry name" value="DNA_ligase_A_C"/>
    <property type="match status" value="1"/>
</dbReference>
<name>A0A2S3YNP2_9HYPH</name>